<dbReference type="InterPro" id="IPR015422">
    <property type="entry name" value="PyrdxlP-dep_Trfase_small"/>
</dbReference>
<comment type="caution">
    <text evidence="6">The sequence shown here is derived from an EMBL/GenBank/DDBJ whole genome shotgun (WGS) entry which is preliminary data.</text>
</comment>
<dbReference type="InterPro" id="IPR050881">
    <property type="entry name" value="LL-DAP_aminotransferase"/>
</dbReference>
<protein>
    <recommendedName>
        <fullName evidence="4">Aminotransferase</fullName>
        <ecNumber evidence="4">2.6.1.-</ecNumber>
    </recommendedName>
</protein>
<dbReference type="Proteomes" id="UP001275315">
    <property type="component" value="Unassembled WGS sequence"/>
</dbReference>
<accession>A0ABU5CMF5</accession>
<keyword evidence="2 4" id="KW-0032">Aminotransferase</keyword>
<evidence type="ECO:0000313" key="6">
    <source>
        <dbReference type="EMBL" id="MDY0407521.1"/>
    </source>
</evidence>
<dbReference type="Pfam" id="PF00155">
    <property type="entry name" value="Aminotran_1_2"/>
    <property type="match status" value="1"/>
</dbReference>
<gene>
    <name evidence="6" type="ORF">RWD45_01320</name>
</gene>
<evidence type="ECO:0000256" key="4">
    <source>
        <dbReference type="RuleBase" id="RU000481"/>
    </source>
</evidence>
<reference evidence="6 7" key="1">
    <citation type="submission" date="2023-10" db="EMBL/GenBank/DDBJ databases">
        <title>Virgibacillus soli CC-YMP-6 genome.</title>
        <authorList>
            <person name="Miliotis G."/>
            <person name="Sengupta P."/>
            <person name="Hameed A."/>
            <person name="Chuvochina M."/>
            <person name="Mcdonagh F."/>
            <person name="Simpson A.C."/>
            <person name="Singh N.K."/>
            <person name="Rekha P.D."/>
            <person name="Raman K."/>
            <person name="Hugenholtz P."/>
            <person name="Venkateswaran K."/>
        </authorList>
    </citation>
    <scope>NUCLEOTIDE SEQUENCE [LARGE SCALE GENOMIC DNA]</scope>
    <source>
        <strain evidence="6 7">CC-YMP-6</strain>
    </source>
</reference>
<feature type="domain" description="Aminotransferase class I/classII large" evidence="5">
    <location>
        <begin position="14"/>
        <end position="237"/>
    </location>
</feature>
<dbReference type="PROSITE" id="PS00105">
    <property type="entry name" value="AA_TRANSFER_CLASS_1"/>
    <property type="match status" value="1"/>
</dbReference>
<evidence type="ECO:0000313" key="7">
    <source>
        <dbReference type="Proteomes" id="UP001275315"/>
    </source>
</evidence>
<dbReference type="InterPro" id="IPR004838">
    <property type="entry name" value="NHTrfase_class1_PyrdxlP-BS"/>
</dbReference>
<keyword evidence="3 4" id="KW-0808">Transferase</keyword>
<comment type="similarity">
    <text evidence="4">Belongs to the class-I pyridoxal-phosphate-dependent aminotransferase family.</text>
</comment>
<dbReference type="Gene3D" id="3.90.1150.10">
    <property type="entry name" value="Aspartate Aminotransferase, domain 1"/>
    <property type="match status" value="1"/>
</dbReference>
<comment type="cofactor">
    <cofactor evidence="1 4">
        <name>pyridoxal 5'-phosphate</name>
        <dbReference type="ChEBI" id="CHEBI:597326"/>
    </cofactor>
</comment>
<evidence type="ECO:0000256" key="2">
    <source>
        <dbReference type="ARBA" id="ARBA00022576"/>
    </source>
</evidence>
<dbReference type="PANTHER" id="PTHR42832">
    <property type="entry name" value="AMINO ACID AMINOTRANSFERASE"/>
    <property type="match status" value="1"/>
</dbReference>
<name>A0ABU5CMF5_9BACI</name>
<evidence type="ECO:0000256" key="3">
    <source>
        <dbReference type="ARBA" id="ARBA00022679"/>
    </source>
</evidence>
<dbReference type="SUPFAM" id="SSF53383">
    <property type="entry name" value="PLP-dependent transferases"/>
    <property type="match status" value="1"/>
</dbReference>
<keyword evidence="7" id="KW-1185">Reference proteome</keyword>
<dbReference type="InterPro" id="IPR015424">
    <property type="entry name" value="PyrdxlP-dep_Trfase"/>
</dbReference>
<dbReference type="GO" id="GO:0008483">
    <property type="term" value="F:transaminase activity"/>
    <property type="evidence" value="ECO:0007669"/>
    <property type="project" value="UniProtKB-KW"/>
</dbReference>
<dbReference type="RefSeq" id="WP_320378330.1">
    <property type="nucleotide sequence ID" value="NZ_JAWDIQ010000001.1"/>
</dbReference>
<proteinExistence type="inferred from homology"/>
<dbReference type="PANTHER" id="PTHR42832:SF3">
    <property type="entry name" value="L-GLUTAMINE--4-(METHYLSULFANYL)-2-OXOBUTANOATE AMINOTRANSFERASE"/>
    <property type="match status" value="1"/>
</dbReference>
<dbReference type="CDD" id="cd00609">
    <property type="entry name" value="AAT_like"/>
    <property type="match status" value="1"/>
</dbReference>
<dbReference type="EC" id="2.6.1.-" evidence="4"/>
<dbReference type="InterPro" id="IPR015421">
    <property type="entry name" value="PyrdxlP-dep_Trfase_major"/>
</dbReference>
<evidence type="ECO:0000256" key="1">
    <source>
        <dbReference type="ARBA" id="ARBA00001933"/>
    </source>
</evidence>
<sequence>MDAENGYVPIYSKLTAEQKEKAKLMFLNYPSNPTTATIQINTLLEAVTFAKENNMLVVNDMAYDLVTFADYESPSILQVPHAKDRAIEFGSLSKSFNMTGWRIGYVVGNKDVIQALAALKSNIDTSQFLPIQKAAADALKSDFSHVKQHAAIFERRMEKLYQALHELGIRVDKPRGTIFLWAKVPNSYTSIAFTDKLLEEAGIVVTPGNAFGPSGEGYIRISLSVSEDRLDEVIRRLHLLDLKGEQAT</sequence>
<dbReference type="Gene3D" id="3.40.640.10">
    <property type="entry name" value="Type I PLP-dependent aspartate aminotransferase-like (Major domain)"/>
    <property type="match status" value="1"/>
</dbReference>
<dbReference type="InterPro" id="IPR004839">
    <property type="entry name" value="Aminotransferase_I/II_large"/>
</dbReference>
<evidence type="ECO:0000259" key="5">
    <source>
        <dbReference type="Pfam" id="PF00155"/>
    </source>
</evidence>
<dbReference type="EMBL" id="JAWDIQ010000001">
    <property type="protein sequence ID" value="MDY0407521.1"/>
    <property type="molecule type" value="Genomic_DNA"/>
</dbReference>
<organism evidence="6 7">
    <name type="scientific">Paracerasibacillus soli</name>
    <dbReference type="NCBI Taxonomy" id="480284"/>
    <lineage>
        <taxon>Bacteria</taxon>
        <taxon>Bacillati</taxon>
        <taxon>Bacillota</taxon>
        <taxon>Bacilli</taxon>
        <taxon>Bacillales</taxon>
        <taxon>Bacillaceae</taxon>
        <taxon>Paracerasibacillus</taxon>
    </lineage>
</organism>